<dbReference type="Gene3D" id="3.30.70.20">
    <property type="match status" value="1"/>
</dbReference>
<dbReference type="Proteomes" id="UP000093514">
    <property type="component" value="Unassembled WGS sequence"/>
</dbReference>
<name>A0A1C0A590_9FIRM</name>
<dbReference type="Gene3D" id="3.40.950.10">
    <property type="entry name" value="Fe-only Hydrogenase (Larger Subunit), Chain L, domain 3"/>
    <property type="match status" value="1"/>
</dbReference>
<dbReference type="Pfam" id="PF04060">
    <property type="entry name" value="FeS"/>
    <property type="match status" value="1"/>
</dbReference>
<dbReference type="InterPro" id="IPR007202">
    <property type="entry name" value="4Fe-4S_dom"/>
</dbReference>
<dbReference type="Gene3D" id="1.10.15.40">
    <property type="entry name" value="Electron transport complex subunit B, putative Fe-S cluster"/>
    <property type="match status" value="1"/>
</dbReference>
<keyword evidence="1" id="KW-0004">4Fe-4S</keyword>
<dbReference type="PROSITE" id="PS00198">
    <property type="entry name" value="4FE4S_FER_1"/>
    <property type="match status" value="2"/>
</dbReference>
<dbReference type="InterPro" id="IPR004108">
    <property type="entry name" value="Fe_hydrogenase_lsu_C"/>
</dbReference>
<protein>
    <submittedName>
        <fullName evidence="7">Iron only hydrogenase large subunit</fullName>
    </submittedName>
</protein>
<feature type="domain" description="4Fe-4S ferredoxin-type" evidence="5">
    <location>
        <begin position="5"/>
        <end position="34"/>
    </location>
</feature>
<dbReference type="PANTHER" id="PTHR43560:SF1">
    <property type="entry name" value="ION-TRANSLOCATING OXIDOREDUCTASE COMPLEX SUBUNIT B"/>
    <property type="match status" value="1"/>
</dbReference>
<evidence type="ECO:0000256" key="1">
    <source>
        <dbReference type="ARBA" id="ARBA00022485"/>
    </source>
</evidence>
<dbReference type="Pfam" id="PF02906">
    <property type="entry name" value="Fe_hyd_lg_C"/>
    <property type="match status" value="2"/>
</dbReference>
<keyword evidence="8" id="KW-1185">Reference proteome</keyword>
<proteinExistence type="predicted"/>
<organism evidence="7 8">
    <name type="scientific">Orenia metallireducens</name>
    <dbReference type="NCBI Taxonomy" id="1413210"/>
    <lineage>
        <taxon>Bacteria</taxon>
        <taxon>Bacillati</taxon>
        <taxon>Bacillota</taxon>
        <taxon>Clostridia</taxon>
        <taxon>Halanaerobiales</taxon>
        <taxon>Halobacteroidaceae</taxon>
        <taxon>Orenia</taxon>
    </lineage>
</organism>
<feature type="domain" description="4Fe-4S" evidence="6">
    <location>
        <begin position="359"/>
        <end position="418"/>
    </location>
</feature>
<comment type="caution">
    <text evidence="7">The sequence shown here is derived from an EMBL/GenBank/DDBJ whole genome shotgun (WGS) entry which is preliminary data.</text>
</comment>
<dbReference type="PROSITE" id="PS51656">
    <property type="entry name" value="4FE4S"/>
    <property type="match status" value="1"/>
</dbReference>
<dbReference type="GO" id="GO:0051539">
    <property type="term" value="F:4 iron, 4 sulfur cluster binding"/>
    <property type="evidence" value="ECO:0007669"/>
    <property type="project" value="UniProtKB-KW"/>
</dbReference>
<keyword evidence="4" id="KW-0411">Iron-sulfur</keyword>
<dbReference type="EMBL" id="LWDV01000010">
    <property type="protein sequence ID" value="OCL25283.1"/>
    <property type="molecule type" value="Genomic_DNA"/>
</dbReference>
<dbReference type="PANTHER" id="PTHR43560">
    <property type="entry name" value="ION-TRANSLOCATING OXIDOREDUCTASE COMPLEX SUBUNIT B"/>
    <property type="match status" value="1"/>
</dbReference>
<dbReference type="PROSITE" id="PS51379">
    <property type="entry name" value="4FE4S_FER_2"/>
    <property type="match status" value="2"/>
</dbReference>
<dbReference type="InterPro" id="IPR009016">
    <property type="entry name" value="Fe_hydrogenase"/>
</dbReference>
<evidence type="ECO:0000313" key="8">
    <source>
        <dbReference type="Proteomes" id="UP000093514"/>
    </source>
</evidence>
<dbReference type="SUPFAM" id="SSF53920">
    <property type="entry name" value="Fe-only hydrogenase"/>
    <property type="match status" value="1"/>
</dbReference>
<dbReference type="InterPro" id="IPR017896">
    <property type="entry name" value="4Fe4S_Fe-S-bd"/>
</dbReference>
<accession>A0A1C0A590</accession>
<dbReference type="InterPro" id="IPR050395">
    <property type="entry name" value="4Fe4S_Ferredoxin_RnfB"/>
</dbReference>
<dbReference type="GO" id="GO:0046872">
    <property type="term" value="F:metal ion binding"/>
    <property type="evidence" value="ECO:0007669"/>
    <property type="project" value="UniProtKB-KW"/>
</dbReference>
<keyword evidence="3" id="KW-0408">Iron</keyword>
<reference evidence="7 8" key="2">
    <citation type="submission" date="2016-08" db="EMBL/GenBank/DDBJ databases">
        <title>Orenia metallireducens sp. nov. strain Z6, a Novel Metal-reducing Firmicute from the Deep Subsurface.</title>
        <authorList>
            <person name="Maxim B.I."/>
            <person name="Kenneth K."/>
            <person name="Flynn T.M."/>
            <person name="Oloughlin E.J."/>
            <person name="Locke R.A."/>
            <person name="Weber J.R."/>
            <person name="Egan S.M."/>
            <person name="Mackie R.I."/>
            <person name="Cann I.K."/>
        </authorList>
    </citation>
    <scope>NUCLEOTIDE SEQUENCE [LARGE SCALE GENOMIC DNA]</scope>
    <source>
        <strain evidence="7 8">Z6</strain>
    </source>
</reference>
<gene>
    <name evidence="7" type="ORF">U472_13070</name>
</gene>
<dbReference type="SUPFAM" id="SSF54862">
    <property type="entry name" value="4Fe-4S ferredoxins"/>
    <property type="match status" value="1"/>
</dbReference>
<evidence type="ECO:0000259" key="6">
    <source>
        <dbReference type="PROSITE" id="PS51656"/>
    </source>
</evidence>
<dbReference type="RefSeq" id="WP_068719195.1">
    <property type="nucleotide sequence ID" value="NZ_LWDV01000010.1"/>
</dbReference>
<dbReference type="InterPro" id="IPR017900">
    <property type="entry name" value="4Fe4S_Fe_S_CS"/>
</dbReference>
<evidence type="ECO:0000313" key="7">
    <source>
        <dbReference type="EMBL" id="OCL25283.1"/>
    </source>
</evidence>
<keyword evidence="2" id="KW-0479">Metal-binding</keyword>
<sequence>MSNIHSVLLKPDKCKGCTNCVKNCPTNAIRVHQGQAKIKEEYCIDCGECIRSCEYHAKYAATDDLADLERYKYPIALVPPSFYGQFTQNINPAKVMLALKDIGFFQIWDVALGAEVLTQVTKEYITDTDRPLISSSCPAVVRLIQLLYPELLGYLAPFKSPVEIIAQRAREFIKLELGADDEEIGIFFITPCPAKMTTVNNPLGMEKSYLDRAIAADTIYHELIRRVDNLDESCGIDGYDIPYFGISWASGGGEANLLEDINTVSVAGIHNVMSVLEELDRGDLAHVRYFEMVACQPGCVGGVLNVKNPFLAEFNIHNLTKKGINLIKQDLNKYDFDLQNPFKEKSIASLDDDLIVAMAKLTRLEKEIEILPGLDCAACGAPDCRTLAEDIINGLASRTDCIFILRQQVADLADEMATLAHALPPVMKRNKEEDDDDED</sequence>
<evidence type="ECO:0000256" key="4">
    <source>
        <dbReference type="ARBA" id="ARBA00023014"/>
    </source>
</evidence>
<evidence type="ECO:0000256" key="3">
    <source>
        <dbReference type="ARBA" id="ARBA00023004"/>
    </source>
</evidence>
<reference evidence="8" key="1">
    <citation type="submission" date="2016-07" db="EMBL/GenBank/DDBJ databases">
        <authorList>
            <person name="Florea S."/>
            <person name="Webb J.S."/>
            <person name="Jaromczyk J."/>
            <person name="Schardl C.L."/>
        </authorList>
    </citation>
    <scope>NUCLEOTIDE SEQUENCE [LARGE SCALE GENOMIC DNA]</scope>
    <source>
        <strain evidence="8">Z6</strain>
    </source>
</reference>
<dbReference type="OrthoDB" id="9798098at2"/>
<evidence type="ECO:0000259" key="5">
    <source>
        <dbReference type="PROSITE" id="PS51379"/>
    </source>
</evidence>
<dbReference type="Pfam" id="PF13237">
    <property type="entry name" value="Fer4_10"/>
    <property type="match status" value="1"/>
</dbReference>
<evidence type="ECO:0000256" key="2">
    <source>
        <dbReference type="ARBA" id="ARBA00022723"/>
    </source>
</evidence>
<feature type="domain" description="4Fe-4S ferredoxin-type" evidence="5">
    <location>
        <begin position="35"/>
        <end position="63"/>
    </location>
</feature>
<dbReference type="AlphaFoldDB" id="A0A1C0A590"/>